<dbReference type="NCBIfam" id="TIGR03317">
    <property type="entry name" value="ygfZ_signature"/>
    <property type="match status" value="1"/>
</dbReference>
<dbReference type="SUPFAM" id="SSF103025">
    <property type="entry name" value="Folate-binding domain"/>
    <property type="match status" value="1"/>
</dbReference>
<organism evidence="3 4">
    <name type="scientific">Stappia indica</name>
    <dbReference type="NCBI Taxonomy" id="538381"/>
    <lineage>
        <taxon>Bacteria</taxon>
        <taxon>Pseudomonadati</taxon>
        <taxon>Pseudomonadota</taxon>
        <taxon>Alphaproteobacteria</taxon>
        <taxon>Hyphomicrobiales</taxon>
        <taxon>Stappiaceae</taxon>
        <taxon>Stappia</taxon>
    </lineage>
</organism>
<evidence type="ECO:0000256" key="1">
    <source>
        <dbReference type="ARBA" id="ARBA00022946"/>
    </source>
</evidence>
<dbReference type="EMBL" id="OBML01000006">
    <property type="protein sequence ID" value="SOC09841.1"/>
    <property type="molecule type" value="Genomic_DNA"/>
</dbReference>
<name>A0A285SPK3_9HYPH</name>
<gene>
    <name evidence="3" type="ORF">SAMN05421512_106136</name>
</gene>
<dbReference type="InterPro" id="IPR057460">
    <property type="entry name" value="CAF17_C"/>
</dbReference>
<dbReference type="Pfam" id="PF25455">
    <property type="entry name" value="Beta-barrel_CAF17_C"/>
    <property type="match status" value="1"/>
</dbReference>
<dbReference type="Gene3D" id="3.30.1360.120">
    <property type="entry name" value="Probable tRNA modification gtpase trme, domain 1"/>
    <property type="match status" value="2"/>
</dbReference>
<evidence type="ECO:0000259" key="2">
    <source>
        <dbReference type="Pfam" id="PF25455"/>
    </source>
</evidence>
<dbReference type="GO" id="GO:0016226">
    <property type="term" value="P:iron-sulfur cluster assembly"/>
    <property type="evidence" value="ECO:0007669"/>
    <property type="project" value="TreeGrafter"/>
</dbReference>
<dbReference type="PANTHER" id="PTHR22602">
    <property type="entry name" value="TRANSFERASE CAF17, MITOCHONDRIAL-RELATED"/>
    <property type="match status" value="1"/>
</dbReference>
<dbReference type="Proteomes" id="UP000219331">
    <property type="component" value="Unassembled WGS sequence"/>
</dbReference>
<dbReference type="OrthoDB" id="9796287at2"/>
<accession>A0A285SPK3</accession>
<proteinExistence type="predicted"/>
<evidence type="ECO:0000313" key="3">
    <source>
        <dbReference type="EMBL" id="SOC09841.1"/>
    </source>
</evidence>
<dbReference type="STRING" id="538381.GCA_001696535_02664"/>
<dbReference type="InterPro" id="IPR017703">
    <property type="entry name" value="YgfZ/GCV_T_CS"/>
</dbReference>
<dbReference type="InterPro" id="IPR045179">
    <property type="entry name" value="YgfZ/GcvT"/>
</dbReference>
<dbReference type="InterPro" id="IPR027266">
    <property type="entry name" value="TrmE/GcvT-like"/>
</dbReference>
<reference evidence="3 4" key="1">
    <citation type="submission" date="2017-08" db="EMBL/GenBank/DDBJ databases">
        <authorList>
            <person name="de Groot N.N."/>
        </authorList>
    </citation>
    <scope>NUCLEOTIDE SEQUENCE [LARGE SCALE GENOMIC DNA]</scope>
    <source>
        <strain evidence="3 4">USBA 352</strain>
    </source>
</reference>
<keyword evidence="1" id="KW-0809">Transit peptide</keyword>
<dbReference type="AlphaFoldDB" id="A0A285SPK3"/>
<dbReference type="PANTHER" id="PTHR22602:SF0">
    <property type="entry name" value="TRANSFERASE CAF17, MITOCHONDRIAL-RELATED"/>
    <property type="match status" value="1"/>
</dbReference>
<evidence type="ECO:0000313" key="4">
    <source>
        <dbReference type="Proteomes" id="UP000219331"/>
    </source>
</evidence>
<dbReference type="RefSeq" id="WP_097175102.1">
    <property type="nucleotide sequence ID" value="NZ_OBML01000006.1"/>
</dbReference>
<sequence length="306" mass="32038">MSDDTPNEQAAADDGQSRIILLPSRAVIRVAGVEAHGFLQNLLTCDMDDVDADGAGYGALLTPQGKILFDFLVIADEGGYLLDTQQETAADFARRLGFYKLRSKVEIADVSETLKVAAAFGPKPEAEGCVVAADPRLAGFGWRVIGPPAAVDALATGESEASYHARRVAFGVPEAPFDFALGDAFPHDADMDDLNGVAFDKGCFIGQEVVSRMRHRGTARRRIIKVTGASALPAPGTEILAGEKPAGTLGTVDGNAGLALVRLDRIAQAAARGEQVAAGGVALQPTLPDFATFTWPETSANAETAE</sequence>
<keyword evidence="4" id="KW-1185">Reference proteome</keyword>
<protein>
    <recommendedName>
        <fullName evidence="2">CAF17 C-terminal domain-containing protein</fullName>
    </recommendedName>
</protein>
<feature type="domain" description="CAF17 C-terminal" evidence="2">
    <location>
        <begin position="220"/>
        <end position="292"/>
    </location>
</feature>